<dbReference type="EMBL" id="CP072110">
    <property type="protein sequence ID" value="QTH64222.1"/>
    <property type="molecule type" value="Genomic_DNA"/>
</dbReference>
<dbReference type="HAMAP" id="MF_01212">
    <property type="entry name" value="dGTPase_type2"/>
    <property type="match status" value="1"/>
</dbReference>
<dbReference type="InterPro" id="IPR003607">
    <property type="entry name" value="HD/PDEase_dom"/>
</dbReference>
<evidence type="ECO:0000256" key="1">
    <source>
        <dbReference type="ARBA" id="ARBA00022801"/>
    </source>
</evidence>
<dbReference type="KEGG" id="psym:J1N51_01690"/>
<evidence type="ECO:0000256" key="2">
    <source>
        <dbReference type="HAMAP-Rule" id="MF_01212"/>
    </source>
</evidence>
<dbReference type="NCBIfam" id="TIGR01353">
    <property type="entry name" value="dGTP_triPase"/>
    <property type="match status" value="1"/>
</dbReference>
<dbReference type="PANTHER" id="PTHR11373:SF40">
    <property type="entry name" value="DEOXYGUANOSINETRIPHOSPHATE TRIPHOSPHOHYDROLASE-LIKE PROTEIN 2"/>
    <property type="match status" value="1"/>
</dbReference>
<dbReference type="InterPro" id="IPR006674">
    <property type="entry name" value="HD_domain"/>
</dbReference>
<proteinExistence type="inferred from homology"/>
<dbReference type="SMART" id="SM00471">
    <property type="entry name" value="HDc"/>
    <property type="match status" value="1"/>
</dbReference>
<evidence type="ECO:0000313" key="5">
    <source>
        <dbReference type="EMBL" id="QTH64222.1"/>
    </source>
</evidence>
<accession>A0A975DBQ4</accession>
<gene>
    <name evidence="5" type="ORF">J1N51_01690</name>
</gene>
<organism evidence="5 6">
    <name type="scientific">Psychrosphaera ytuae</name>
    <dbReference type="NCBI Taxonomy" id="2820710"/>
    <lineage>
        <taxon>Bacteria</taxon>
        <taxon>Pseudomonadati</taxon>
        <taxon>Pseudomonadota</taxon>
        <taxon>Gammaproteobacteria</taxon>
        <taxon>Alteromonadales</taxon>
        <taxon>Pseudoalteromonadaceae</taxon>
        <taxon>Psychrosphaera</taxon>
    </lineage>
</organism>
<dbReference type="PROSITE" id="PS51831">
    <property type="entry name" value="HD"/>
    <property type="match status" value="1"/>
</dbReference>
<name>A0A975DBQ4_9GAMM</name>
<feature type="region of interest" description="Disordered" evidence="3">
    <location>
        <begin position="1"/>
        <end position="24"/>
    </location>
</feature>
<dbReference type="NCBIfam" id="NF041026">
    <property type="entry name" value="antiphage_dGTPase"/>
    <property type="match status" value="1"/>
</dbReference>
<dbReference type="Pfam" id="PF13286">
    <property type="entry name" value="HD_assoc"/>
    <property type="match status" value="1"/>
</dbReference>
<dbReference type="PANTHER" id="PTHR11373">
    <property type="entry name" value="DEOXYNUCLEOSIDE TRIPHOSPHATE TRIPHOSPHOHYDROLASE"/>
    <property type="match status" value="1"/>
</dbReference>
<dbReference type="InterPro" id="IPR023023">
    <property type="entry name" value="dNTPase_2"/>
</dbReference>
<feature type="domain" description="HD" evidence="4">
    <location>
        <begin position="57"/>
        <end position="257"/>
    </location>
</feature>
<dbReference type="GO" id="GO:0006203">
    <property type="term" value="P:dGTP catabolic process"/>
    <property type="evidence" value="ECO:0007669"/>
    <property type="project" value="TreeGrafter"/>
</dbReference>
<dbReference type="NCBIfam" id="NF003701">
    <property type="entry name" value="PRK05318.1"/>
    <property type="match status" value="1"/>
</dbReference>
<dbReference type="SUPFAM" id="SSF109604">
    <property type="entry name" value="HD-domain/PDEase-like"/>
    <property type="match status" value="1"/>
</dbReference>
<dbReference type="InterPro" id="IPR050135">
    <property type="entry name" value="dGTPase-like"/>
</dbReference>
<keyword evidence="6" id="KW-1185">Reference proteome</keyword>
<dbReference type="Proteomes" id="UP000682739">
    <property type="component" value="Chromosome"/>
</dbReference>
<reference evidence="5" key="1">
    <citation type="submission" date="2021-03" db="EMBL/GenBank/DDBJ databases">
        <title>Description of Psychrosphaera ytuae sp. nov. isolated from deep sea sediment of South China Sea.</title>
        <authorList>
            <person name="Zhang J."/>
            <person name="Xu X.-D."/>
        </authorList>
    </citation>
    <scope>NUCLEOTIDE SEQUENCE</scope>
    <source>
        <strain evidence="5">MTZ26</strain>
    </source>
</reference>
<comment type="similarity">
    <text evidence="2">Belongs to the dGTPase family. Type 2 subfamily.</text>
</comment>
<dbReference type="Pfam" id="PF01966">
    <property type="entry name" value="HD"/>
    <property type="match status" value="1"/>
</dbReference>
<keyword evidence="1 2" id="KW-0378">Hydrolase</keyword>
<sequence length="444" mass="50449">MKNMDARFSGSNNIRPNDHRNPFQRDRARILHSSAFRRLQAKTQIVGIGKDDFYRTRLTHSLEVSQIGTGILAHLHQQTDVLANPELLSALPSDALIESLCLAHDIGHPPFGHGGEIALNYKMWKAGGFEANGHTLRIVSKLEPYTKTHGMDLTRRTLLGLIKYPQFIRTNTDYQGDRNQRFFSVDEWKPIKGIFGTEISTFQWILEGLSKDDQVLFKSQTDLNKNKVQTSPYIRTKTTYKSLDASIMEMADDIAYAVHDLEDAIALNIVNKDMWISDVLDTFSSAENPWAKKHASQLTEMLFNDELHQRKNAIGALVNHLITNTETFQVNQQFNSPILAFNIRLNDAASPILELLKKFVYQRVILSTAIQQTEFKGQQVLTDLFDAFYTEPKRLMGNSVSLSDDTFEDEIKLKRFVCDTLANMSDNQALQVYGRLFGDGKSIT</sequence>
<dbReference type="InterPro" id="IPR006261">
    <property type="entry name" value="dGTPase"/>
</dbReference>
<evidence type="ECO:0000313" key="6">
    <source>
        <dbReference type="Proteomes" id="UP000682739"/>
    </source>
</evidence>
<dbReference type="InterPro" id="IPR026875">
    <property type="entry name" value="PHydrolase_assoc_dom"/>
</dbReference>
<evidence type="ECO:0000256" key="3">
    <source>
        <dbReference type="SAM" id="MobiDB-lite"/>
    </source>
</evidence>
<dbReference type="RefSeq" id="WP_208832277.1">
    <property type="nucleotide sequence ID" value="NZ_CP072110.1"/>
</dbReference>
<dbReference type="AlphaFoldDB" id="A0A975DBQ4"/>
<dbReference type="GO" id="GO:0008832">
    <property type="term" value="F:dGTPase activity"/>
    <property type="evidence" value="ECO:0007669"/>
    <property type="project" value="TreeGrafter"/>
</dbReference>
<evidence type="ECO:0000259" key="4">
    <source>
        <dbReference type="PROSITE" id="PS51831"/>
    </source>
</evidence>
<dbReference type="Gene3D" id="1.10.3210.10">
    <property type="entry name" value="Hypothetical protein af1432"/>
    <property type="match status" value="2"/>
</dbReference>
<protein>
    <recommendedName>
        <fullName evidence="2">Deoxyguanosinetriphosphate triphosphohydrolase-like protein</fullName>
    </recommendedName>
</protein>